<dbReference type="RefSeq" id="XP_030978020.1">
    <property type="nucleotide sequence ID" value="XM_031129324.1"/>
</dbReference>
<proteinExistence type="predicted"/>
<accession>A0A6P8AT00</accession>
<organism evidence="2 3">
    <name type="scientific">Pyricularia grisea</name>
    <name type="common">Crabgrass-specific blast fungus</name>
    <name type="synonym">Magnaporthe grisea</name>
    <dbReference type="NCBI Taxonomy" id="148305"/>
    <lineage>
        <taxon>Eukaryota</taxon>
        <taxon>Fungi</taxon>
        <taxon>Dikarya</taxon>
        <taxon>Ascomycota</taxon>
        <taxon>Pezizomycotina</taxon>
        <taxon>Sordariomycetes</taxon>
        <taxon>Sordariomycetidae</taxon>
        <taxon>Magnaporthales</taxon>
        <taxon>Pyriculariaceae</taxon>
        <taxon>Pyricularia</taxon>
    </lineage>
</organism>
<keyword evidence="1" id="KW-1133">Transmembrane helix</keyword>
<evidence type="ECO:0000313" key="3">
    <source>
        <dbReference type="RefSeq" id="XP_030978020.1"/>
    </source>
</evidence>
<sequence>MGRILGRFFVNPLKPFEKLINIKLFLVLRIRILVLLLSVLGKIQQDATRLVRQLLAAGSAHEVEKRQQQFESNRVTRRRLLLDVDIDEAQNTPLERHHLRVGHVRVSVIRIGLVVLVKTMRSKDIGKSIVVLITIVFPCLARLVVTVLLRTLIIFIFTSITHANELYI</sequence>
<keyword evidence="1" id="KW-0472">Membrane</keyword>
<feature type="transmembrane region" description="Helical" evidence="1">
    <location>
        <begin position="129"/>
        <end position="157"/>
    </location>
</feature>
<dbReference type="KEGG" id="pgri:PgNI_09340"/>
<dbReference type="Proteomes" id="UP000515153">
    <property type="component" value="Unplaced"/>
</dbReference>
<name>A0A6P8AT00_PYRGI</name>
<dbReference type="AlphaFoldDB" id="A0A6P8AT00"/>
<dbReference type="GeneID" id="41964232"/>
<gene>
    <name evidence="3" type="ORF">PgNI_09340</name>
</gene>
<reference evidence="3" key="1">
    <citation type="journal article" date="2019" name="Mol. Biol. Evol.">
        <title>Blast fungal genomes show frequent chromosomal changes, gene gains and losses, and effector gene turnover.</title>
        <authorList>
            <person name="Gomez Luciano L.B."/>
            <person name="Jason Tsai I."/>
            <person name="Chuma I."/>
            <person name="Tosa Y."/>
            <person name="Chen Y.H."/>
            <person name="Li J.Y."/>
            <person name="Li M.Y."/>
            <person name="Jade Lu M.Y."/>
            <person name="Nakayashiki H."/>
            <person name="Li W.H."/>
        </authorList>
    </citation>
    <scope>NUCLEOTIDE SEQUENCE</scope>
    <source>
        <strain evidence="3">NI907</strain>
    </source>
</reference>
<evidence type="ECO:0000256" key="1">
    <source>
        <dbReference type="SAM" id="Phobius"/>
    </source>
</evidence>
<keyword evidence="2" id="KW-1185">Reference proteome</keyword>
<evidence type="ECO:0000313" key="2">
    <source>
        <dbReference type="Proteomes" id="UP000515153"/>
    </source>
</evidence>
<protein>
    <submittedName>
        <fullName evidence="3">Uncharacterized protein</fullName>
    </submittedName>
</protein>
<reference evidence="3" key="2">
    <citation type="submission" date="2019-10" db="EMBL/GenBank/DDBJ databases">
        <authorList>
            <consortium name="NCBI Genome Project"/>
        </authorList>
    </citation>
    <scope>NUCLEOTIDE SEQUENCE</scope>
    <source>
        <strain evidence="3">NI907</strain>
    </source>
</reference>
<reference evidence="3" key="3">
    <citation type="submission" date="2025-08" db="UniProtKB">
        <authorList>
            <consortium name="RefSeq"/>
        </authorList>
    </citation>
    <scope>IDENTIFICATION</scope>
    <source>
        <strain evidence="3">NI907</strain>
    </source>
</reference>
<keyword evidence="1" id="KW-0812">Transmembrane</keyword>